<accession>A0A919VFP6</accession>
<dbReference type="AlphaFoldDB" id="A0A919VFP6"/>
<dbReference type="RefSeq" id="WP_212903118.1">
    <property type="nucleotide sequence ID" value="NZ_BOPZ01000006.1"/>
</dbReference>
<dbReference type="EMBL" id="BOPZ01000006">
    <property type="protein sequence ID" value="GIM28382.1"/>
    <property type="molecule type" value="Genomic_DNA"/>
</dbReference>
<name>A0A919VFP6_9CLOT</name>
<evidence type="ECO:0000313" key="2">
    <source>
        <dbReference type="Proteomes" id="UP000679179"/>
    </source>
</evidence>
<proteinExistence type="predicted"/>
<evidence type="ECO:0000313" key="1">
    <source>
        <dbReference type="EMBL" id="GIM28382.1"/>
    </source>
</evidence>
<keyword evidence="2" id="KW-1185">Reference proteome</keyword>
<gene>
    <name evidence="1" type="ORF">CPJCM30710_10480</name>
</gene>
<dbReference type="Proteomes" id="UP000679179">
    <property type="component" value="Unassembled WGS sequence"/>
</dbReference>
<protein>
    <submittedName>
        <fullName evidence="1">Uncharacterized protein</fullName>
    </submittedName>
</protein>
<organism evidence="1 2">
    <name type="scientific">Clostridium polyendosporum</name>
    <dbReference type="NCBI Taxonomy" id="69208"/>
    <lineage>
        <taxon>Bacteria</taxon>
        <taxon>Bacillati</taxon>
        <taxon>Bacillota</taxon>
        <taxon>Clostridia</taxon>
        <taxon>Eubacteriales</taxon>
        <taxon>Clostridiaceae</taxon>
        <taxon>Clostridium</taxon>
    </lineage>
</organism>
<reference evidence="1" key="1">
    <citation type="submission" date="2021-03" db="EMBL/GenBank/DDBJ databases">
        <title>Taxonomic study of Clostridium polyendosporum from meadow-gley soil under rice.</title>
        <authorList>
            <person name="Kobayashi H."/>
            <person name="Tanizawa Y."/>
            <person name="Yagura M."/>
        </authorList>
    </citation>
    <scope>NUCLEOTIDE SEQUENCE</scope>
    <source>
        <strain evidence="1">JCM 30710</strain>
    </source>
</reference>
<comment type="caution">
    <text evidence="1">The sequence shown here is derived from an EMBL/GenBank/DDBJ whole genome shotgun (WGS) entry which is preliminary data.</text>
</comment>
<sequence length="181" mass="21918">MQNHNGFYQCPYAMWPYYYNYPIAPTYRYHQPVRSEFYRQMEDQKEETPIDSDMNYILKNETRPKEDVDRVIELIETRLRDEYVEITASGLDEKLLRYLVKTIVEYIDENYDKYNEERSTNGKVVTIINDLRNKLPWIFEILKLFGVVLTTITNFISRVVLITFENIKSKLPTHPKQRYYT</sequence>